<organism evidence="2 3">
    <name type="scientific">Streptomyces glomeratus</name>
    <dbReference type="NCBI Taxonomy" id="284452"/>
    <lineage>
        <taxon>Bacteria</taxon>
        <taxon>Bacillati</taxon>
        <taxon>Actinomycetota</taxon>
        <taxon>Actinomycetes</taxon>
        <taxon>Kitasatosporales</taxon>
        <taxon>Streptomycetaceae</taxon>
        <taxon>Streptomyces</taxon>
    </lineage>
</organism>
<name>A0ABP6LIH3_9ACTN</name>
<proteinExistence type="predicted"/>
<keyword evidence="3" id="KW-1185">Reference proteome</keyword>
<dbReference type="SUPFAM" id="SSF55961">
    <property type="entry name" value="Bet v1-like"/>
    <property type="match status" value="1"/>
</dbReference>
<dbReference type="InterPro" id="IPR023393">
    <property type="entry name" value="START-like_dom_sf"/>
</dbReference>
<feature type="region of interest" description="Disordered" evidence="1">
    <location>
        <begin position="1"/>
        <end position="20"/>
    </location>
</feature>
<comment type="caution">
    <text evidence="2">The sequence shown here is derived from an EMBL/GenBank/DDBJ whole genome shotgun (WGS) entry which is preliminary data.</text>
</comment>
<gene>
    <name evidence="2" type="ORF">GCM10010448_23660</name>
</gene>
<dbReference type="Pfam" id="PF10604">
    <property type="entry name" value="Polyketide_cyc2"/>
    <property type="match status" value="1"/>
</dbReference>
<evidence type="ECO:0008006" key="4">
    <source>
        <dbReference type="Google" id="ProtNLM"/>
    </source>
</evidence>
<sequence length="222" mass="23599">MAAYGRGRGAASSRPAGSPGPAVSALYDEISRYRLYALIALGAGATAAPPRPGPVPACRALCGGGWDPGSVAIDVTVRRVIPLPPEQVAAYAMDWRHDAEWTQGIRTAELTREAEGGGFGLGAEVTRTARFLGRRIDYVLGVTAYDPPGLLDMVASAAPMPMRVTYSFESHPRGTLAGIRVRGGPGGLLRLADPLTSRQVRSSLTKDLRDLERRLTDREGDM</sequence>
<dbReference type="Gene3D" id="3.30.530.20">
    <property type="match status" value="1"/>
</dbReference>
<evidence type="ECO:0000313" key="3">
    <source>
        <dbReference type="Proteomes" id="UP001501532"/>
    </source>
</evidence>
<accession>A0ABP6LIH3</accession>
<evidence type="ECO:0000256" key="1">
    <source>
        <dbReference type="SAM" id="MobiDB-lite"/>
    </source>
</evidence>
<protein>
    <recommendedName>
        <fullName evidence="4">Polyketide cyclase</fullName>
    </recommendedName>
</protein>
<reference evidence="3" key="1">
    <citation type="journal article" date="2019" name="Int. J. Syst. Evol. Microbiol.">
        <title>The Global Catalogue of Microorganisms (GCM) 10K type strain sequencing project: providing services to taxonomists for standard genome sequencing and annotation.</title>
        <authorList>
            <consortium name="The Broad Institute Genomics Platform"/>
            <consortium name="The Broad Institute Genome Sequencing Center for Infectious Disease"/>
            <person name="Wu L."/>
            <person name="Ma J."/>
        </authorList>
    </citation>
    <scope>NUCLEOTIDE SEQUENCE [LARGE SCALE GENOMIC DNA]</scope>
    <source>
        <strain evidence="3">JCM 9091</strain>
    </source>
</reference>
<dbReference type="EMBL" id="BAAAUF010000018">
    <property type="protein sequence ID" value="GAA3040372.1"/>
    <property type="molecule type" value="Genomic_DNA"/>
</dbReference>
<evidence type="ECO:0000313" key="2">
    <source>
        <dbReference type="EMBL" id="GAA3040372.1"/>
    </source>
</evidence>
<dbReference type="Proteomes" id="UP001501532">
    <property type="component" value="Unassembled WGS sequence"/>
</dbReference>
<dbReference type="InterPro" id="IPR019587">
    <property type="entry name" value="Polyketide_cyclase/dehydratase"/>
</dbReference>